<reference evidence="2 3" key="1">
    <citation type="journal article" date="2016" name="Nat. Commun.">
        <title>Thousands of microbial genomes shed light on interconnected biogeochemical processes in an aquifer system.</title>
        <authorList>
            <person name="Anantharaman K."/>
            <person name="Brown C.T."/>
            <person name="Hug L.A."/>
            <person name="Sharon I."/>
            <person name="Castelle C.J."/>
            <person name="Probst A.J."/>
            <person name="Thomas B.C."/>
            <person name="Singh A."/>
            <person name="Wilkins M.J."/>
            <person name="Karaoz U."/>
            <person name="Brodie E.L."/>
            <person name="Williams K.H."/>
            <person name="Hubbard S.S."/>
            <person name="Banfield J.F."/>
        </authorList>
    </citation>
    <scope>NUCLEOTIDE SEQUENCE [LARGE SCALE GENOMIC DNA]</scope>
</reference>
<proteinExistence type="predicted"/>
<dbReference type="Proteomes" id="UP000177982">
    <property type="component" value="Unassembled WGS sequence"/>
</dbReference>
<dbReference type="InterPro" id="IPR038695">
    <property type="entry name" value="Saro_0823-like_sf"/>
</dbReference>
<dbReference type="Pfam" id="PF02643">
    <property type="entry name" value="DUF192"/>
    <property type="match status" value="1"/>
</dbReference>
<accession>A0A1G2L4M2</accession>
<protein>
    <recommendedName>
        <fullName evidence="4">DUF192 domain-containing protein</fullName>
    </recommendedName>
</protein>
<name>A0A1G2L4M2_9BACT</name>
<comment type="caution">
    <text evidence="2">The sequence shown here is derived from an EMBL/GenBank/DDBJ whole genome shotgun (WGS) entry which is preliminary data.</text>
</comment>
<dbReference type="Gene3D" id="2.60.120.1140">
    <property type="entry name" value="Protein of unknown function DUF192"/>
    <property type="match status" value="1"/>
</dbReference>
<dbReference type="PANTHER" id="PTHR37953:SF1">
    <property type="entry name" value="UPF0127 PROTEIN MJ1496"/>
    <property type="match status" value="1"/>
</dbReference>
<keyword evidence="1" id="KW-0812">Transmembrane</keyword>
<dbReference type="PANTHER" id="PTHR37953">
    <property type="entry name" value="UPF0127 PROTEIN MJ1496"/>
    <property type="match status" value="1"/>
</dbReference>
<evidence type="ECO:0008006" key="4">
    <source>
        <dbReference type="Google" id="ProtNLM"/>
    </source>
</evidence>
<evidence type="ECO:0000313" key="2">
    <source>
        <dbReference type="EMBL" id="OHA05731.1"/>
    </source>
</evidence>
<gene>
    <name evidence="2" type="ORF">A2934_02620</name>
</gene>
<evidence type="ECO:0000256" key="1">
    <source>
        <dbReference type="SAM" id="Phobius"/>
    </source>
</evidence>
<keyword evidence="1" id="KW-0472">Membrane</keyword>
<feature type="transmembrane region" description="Helical" evidence="1">
    <location>
        <begin position="6"/>
        <end position="28"/>
    </location>
</feature>
<dbReference type="AlphaFoldDB" id="A0A1G2L4M2"/>
<keyword evidence="1" id="KW-1133">Transmembrane helix</keyword>
<sequence>MFKNAVYWIAFISVCTGLIGALLILKIVRSGGDEIDMANRGAHIEISVGNSRVVADMAATPEAKSLGLSGREYLGSDEGMFFLFESPGLYSFWMKDMKFSIDIIWIDEGFTVADITRNASPESFPKSFYPSRLVQYVLEVPAGWAFRHGIGIGDAVTVPLRDQLR</sequence>
<dbReference type="InterPro" id="IPR003795">
    <property type="entry name" value="DUF192"/>
</dbReference>
<dbReference type="EMBL" id="MHQO01000045">
    <property type="protein sequence ID" value="OHA05731.1"/>
    <property type="molecule type" value="Genomic_DNA"/>
</dbReference>
<organism evidence="2 3">
    <name type="scientific">Candidatus Sungbacteria bacterium RIFCSPLOWO2_01_FULL_47_10</name>
    <dbReference type="NCBI Taxonomy" id="1802276"/>
    <lineage>
        <taxon>Bacteria</taxon>
        <taxon>Candidatus Sungiibacteriota</taxon>
    </lineage>
</organism>
<evidence type="ECO:0000313" key="3">
    <source>
        <dbReference type="Proteomes" id="UP000177982"/>
    </source>
</evidence>